<keyword evidence="2" id="KW-1185">Reference proteome</keyword>
<accession>A0ACC1N1C3</accession>
<gene>
    <name evidence="1" type="ORF">NQ176_g6820</name>
</gene>
<name>A0ACC1N1C3_9HYPO</name>
<evidence type="ECO:0000313" key="1">
    <source>
        <dbReference type="EMBL" id="KAJ2973047.1"/>
    </source>
</evidence>
<dbReference type="EMBL" id="JANJQO010001037">
    <property type="protein sequence ID" value="KAJ2973047.1"/>
    <property type="molecule type" value="Genomic_DNA"/>
</dbReference>
<proteinExistence type="predicted"/>
<evidence type="ECO:0000313" key="2">
    <source>
        <dbReference type="Proteomes" id="UP001143910"/>
    </source>
</evidence>
<sequence>MAAPQDFKSLQDRVQKSLVSAVKYTNRIAAEDLSFQRTVNPDAAEQLDDKSSRLLQLSARLLQSAARACGVKAPTLEDAEDIDMNWQGVVDVVDSVLEKADTALDEYTGLIKRKEPPSDATSKQKKVKATNKVIRNANVIKPQTLFDVKPDNFPTGPWKPILTRKPHAIESLEESLVTFTDEDGSTQYKHPYRTEILKMSYPDSAYKVADPIPWQPVEKTSAKWVDTYEGVLEMLPELKKAKEIAIDLEHHDFRTYTGLVSLMQISTRDQDWIVDTLQPWRQKLEVLNDAFADPSIVKVFHGAYMDMVWLQRDLGLYVNGLFDTYFACEQLAYSGRSLAFLLSKFANFDADKQYQLADWRIRPIPEEMLYYARSDTHYLLHIYDQVRNDLVSCSNRSVPEQDLIGRALQKSRELSLSRHVHAGYNEETGDGPRGWYSYVLKHSHLAYTAAQFSMFRAIWKWRDDTAREEDESPNFVLGTNQLADLCRSSPPDAKALHSLMPLTAPLARSRINTIWERIQEASQNPGPSLLQFFSNIAPETATRNGLHKPSRDLTKLPELGSEIAYRSLPRSRLFGDIPISSRWDASRGVNNALEDEVPFPWQKFVASVQVGAEVEEDTSTVAEPDIPLPPPPAPVVEDEEFTLKRGTKRKSESAPDEDSDTSDESDSDADEEGDNQMEPAPTPTPADGIIEIEEDKALSKKQRKAAKKQATLDVRQQRREAKQAKKLQRQAERDRQKPASTTAYNAVPFDYSTATSVMNAKRNDAQKVSIAKPEKKAFDPYSKIGDEPLKGARKAPPIRGERSATFKN</sequence>
<organism evidence="1 2">
    <name type="scientific">Zarea fungicola</name>
    <dbReference type="NCBI Taxonomy" id="93591"/>
    <lineage>
        <taxon>Eukaryota</taxon>
        <taxon>Fungi</taxon>
        <taxon>Dikarya</taxon>
        <taxon>Ascomycota</taxon>
        <taxon>Pezizomycotina</taxon>
        <taxon>Sordariomycetes</taxon>
        <taxon>Hypocreomycetidae</taxon>
        <taxon>Hypocreales</taxon>
        <taxon>Cordycipitaceae</taxon>
        <taxon>Zarea</taxon>
    </lineage>
</organism>
<protein>
    <submittedName>
        <fullName evidence="1">Uncharacterized protein</fullName>
    </submittedName>
</protein>
<reference evidence="1" key="1">
    <citation type="submission" date="2022-08" db="EMBL/GenBank/DDBJ databases">
        <title>Genome Sequence of Lecanicillium fungicola.</title>
        <authorList>
            <person name="Buettner E."/>
        </authorList>
    </citation>
    <scope>NUCLEOTIDE SEQUENCE</scope>
    <source>
        <strain evidence="1">Babe33</strain>
    </source>
</reference>
<comment type="caution">
    <text evidence="1">The sequence shown here is derived from an EMBL/GenBank/DDBJ whole genome shotgun (WGS) entry which is preliminary data.</text>
</comment>
<dbReference type="Proteomes" id="UP001143910">
    <property type="component" value="Unassembled WGS sequence"/>
</dbReference>